<dbReference type="InterPro" id="IPR020843">
    <property type="entry name" value="ER"/>
</dbReference>
<dbReference type="Pfam" id="PF08240">
    <property type="entry name" value="ADH_N"/>
    <property type="match status" value="1"/>
</dbReference>
<reference evidence="3" key="1">
    <citation type="submission" date="2022-06" db="EMBL/GenBank/DDBJ databases">
        <title>Genome public.</title>
        <authorList>
            <person name="Sun Q."/>
        </authorList>
    </citation>
    <scope>NUCLEOTIDE SEQUENCE</scope>
    <source>
        <strain evidence="3">CWNU-1</strain>
    </source>
</reference>
<dbReference type="PANTHER" id="PTHR11695">
    <property type="entry name" value="ALCOHOL DEHYDROGENASE RELATED"/>
    <property type="match status" value="1"/>
</dbReference>
<dbReference type="PANTHER" id="PTHR11695:SF294">
    <property type="entry name" value="RETICULON-4-INTERACTING PROTEIN 1, MITOCHONDRIAL"/>
    <property type="match status" value="1"/>
</dbReference>
<gene>
    <name evidence="3" type="ORF">NBG84_24205</name>
</gene>
<dbReference type="SUPFAM" id="SSF50129">
    <property type="entry name" value="GroES-like"/>
    <property type="match status" value="1"/>
</dbReference>
<dbReference type="InterPro" id="IPR036291">
    <property type="entry name" value="NAD(P)-bd_dom_sf"/>
</dbReference>
<dbReference type="Gene3D" id="3.40.50.720">
    <property type="entry name" value="NAD(P)-binding Rossmann-like Domain"/>
    <property type="match status" value="1"/>
</dbReference>
<feature type="domain" description="Enoyl reductase (ER)" evidence="2">
    <location>
        <begin position="14"/>
        <end position="325"/>
    </location>
</feature>
<dbReference type="Proteomes" id="UP001431429">
    <property type="component" value="Unassembled WGS sequence"/>
</dbReference>
<protein>
    <submittedName>
        <fullName evidence="3">NAD(P)-dependent alcohol dehydrogenase</fullName>
    </submittedName>
</protein>
<comment type="caution">
    <text evidence="3">The sequence shown here is derived from an EMBL/GenBank/DDBJ whole genome shotgun (WGS) entry which is preliminary data.</text>
</comment>
<proteinExistence type="predicted"/>
<dbReference type="SMART" id="SM00829">
    <property type="entry name" value="PKS_ER"/>
    <property type="match status" value="1"/>
</dbReference>
<dbReference type="Gene3D" id="3.90.180.10">
    <property type="entry name" value="Medium-chain alcohol dehydrogenases, catalytic domain"/>
    <property type="match status" value="1"/>
</dbReference>
<evidence type="ECO:0000256" key="1">
    <source>
        <dbReference type="ARBA" id="ARBA00023002"/>
    </source>
</evidence>
<dbReference type="InterPro" id="IPR002364">
    <property type="entry name" value="Quin_OxRdtase/zeta-crystal_CS"/>
</dbReference>
<keyword evidence="4" id="KW-1185">Reference proteome</keyword>
<name>A0ABT0USZ3_9ACTN</name>
<sequence length="327" mass="35116">MNALMKAIVQEEYGSADVLKLQEIEQPTAGPGEVLIRVQAAAVDAGVWHLMTGLPYLLRLMGFGLRKPRVRVRGREVSGHVVAVGDSVTRFQPGDEVFGFCESAFAEYASAPEDGFVLKPSNLSLQHAAAVPISATTALQALRDAGRVRPGQRVLVIGAAGGVGTFAVQLAKAFGAEVTGVCSTTKTELVRSIGADAVIDYTQEDFADRAHHYDLILDIAGNRSLSHLRRALAPRGTLVIVGGESEGRWFGGTDRVLRALLLSPFLRQRLCGLFAAERLKDLRTVVELIAAEEISPVIDRIHPLHELPQAIEHLRAGGARGKVLITP</sequence>
<keyword evidence="1" id="KW-0560">Oxidoreductase</keyword>
<dbReference type="InterPro" id="IPR050700">
    <property type="entry name" value="YIM1/Zinc_Alcohol_DH_Fams"/>
</dbReference>
<dbReference type="Pfam" id="PF13602">
    <property type="entry name" value="ADH_zinc_N_2"/>
    <property type="match status" value="1"/>
</dbReference>
<dbReference type="EMBL" id="JAMQAW010000030">
    <property type="protein sequence ID" value="MCM2391356.1"/>
    <property type="molecule type" value="Genomic_DNA"/>
</dbReference>
<dbReference type="CDD" id="cd08267">
    <property type="entry name" value="MDR1"/>
    <property type="match status" value="1"/>
</dbReference>
<evidence type="ECO:0000259" key="2">
    <source>
        <dbReference type="SMART" id="SM00829"/>
    </source>
</evidence>
<accession>A0ABT0USZ3</accession>
<dbReference type="InterPro" id="IPR011032">
    <property type="entry name" value="GroES-like_sf"/>
</dbReference>
<dbReference type="PROSITE" id="PS01162">
    <property type="entry name" value="QOR_ZETA_CRYSTAL"/>
    <property type="match status" value="1"/>
</dbReference>
<dbReference type="SUPFAM" id="SSF51735">
    <property type="entry name" value="NAD(P)-binding Rossmann-fold domains"/>
    <property type="match status" value="1"/>
</dbReference>
<evidence type="ECO:0000313" key="4">
    <source>
        <dbReference type="Proteomes" id="UP001431429"/>
    </source>
</evidence>
<evidence type="ECO:0000313" key="3">
    <source>
        <dbReference type="EMBL" id="MCM2391356.1"/>
    </source>
</evidence>
<dbReference type="InterPro" id="IPR013154">
    <property type="entry name" value="ADH-like_N"/>
</dbReference>
<organism evidence="3 4">
    <name type="scientific">Streptomyces albipurpureus</name>
    <dbReference type="NCBI Taxonomy" id="2897419"/>
    <lineage>
        <taxon>Bacteria</taxon>
        <taxon>Bacillati</taxon>
        <taxon>Actinomycetota</taxon>
        <taxon>Actinomycetes</taxon>
        <taxon>Kitasatosporales</taxon>
        <taxon>Streptomycetaceae</taxon>
        <taxon>Streptomyces</taxon>
    </lineage>
</organism>